<keyword evidence="3" id="KW-1185">Reference proteome</keyword>
<evidence type="ECO:0000256" key="1">
    <source>
        <dbReference type="SAM" id="MobiDB-lite"/>
    </source>
</evidence>
<comment type="caution">
    <text evidence="2">The sequence shown here is derived from an EMBL/GenBank/DDBJ whole genome shotgun (WGS) entry which is preliminary data.</text>
</comment>
<gene>
    <name evidence="2" type="ORF">TPA0910_41500</name>
</gene>
<name>A0ABQ3U274_STRHY</name>
<organism evidence="2 3">
    <name type="scientific">Streptomyces hygroscopicus</name>
    <dbReference type="NCBI Taxonomy" id="1912"/>
    <lineage>
        <taxon>Bacteria</taxon>
        <taxon>Bacillati</taxon>
        <taxon>Actinomycetota</taxon>
        <taxon>Actinomycetes</taxon>
        <taxon>Kitasatosporales</taxon>
        <taxon>Streptomycetaceae</taxon>
        <taxon>Streptomyces</taxon>
        <taxon>Streptomyces violaceusniger group</taxon>
    </lineage>
</organism>
<evidence type="ECO:0000313" key="2">
    <source>
        <dbReference type="EMBL" id="GHJ29717.1"/>
    </source>
</evidence>
<dbReference type="Proteomes" id="UP001054854">
    <property type="component" value="Unassembled WGS sequence"/>
</dbReference>
<feature type="compositionally biased region" description="Polar residues" evidence="1">
    <location>
        <begin position="1"/>
        <end position="30"/>
    </location>
</feature>
<protein>
    <submittedName>
        <fullName evidence="2">Uncharacterized protein</fullName>
    </submittedName>
</protein>
<dbReference type="EMBL" id="BNEK01000003">
    <property type="protein sequence ID" value="GHJ29717.1"/>
    <property type="molecule type" value="Genomic_DNA"/>
</dbReference>
<reference evidence="2" key="1">
    <citation type="submission" date="2024-05" db="EMBL/GenBank/DDBJ databases">
        <title>Whole genome shotgun sequence of Streptomyces hygroscopicus NBRC 113678.</title>
        <authorList>
            <person name="Komaki H."/>
            <person name="Tamura T."/>
        </authorList>
    </citation>
    <scope>NUCLEOTIDE SEQUENCE</scope>
    <source>
        <strain evidence="2">N11-34</strain>
    </source>
</reference>
<proteinExistence type="predicted"/>
<sequence>MGKASATQKMAPGSTSMSEAFSPRNASGKPTVTVGAPTPRGDEAVVPTAEITVGGKPRGRSRCPARTAWTRSP</sequence>
<evidence type="ECO:0000313" key="3">
    <source>
        <dbReference type="Proteomes" id="UP001054854"/>
    </source>
</evidence>
<accession>A0ABQ3U274</accession>
<feature type="region of interest" description="Disordered" evidence="1">
    <location>
        <begin position="1"/>
        <end position="73"/>
    </location>
</feature>